<proteinExistence type="predicted"/>
<organism evidence="2 3">
    <name type="scientific">Forsythia ovata</name>
    <dbReference type="NCBI Taxonomy" id="205694"/>
    <lineage>
        <taxon>Eukaryota</taxon>
        <taxon>Viridiplantae</taxon>
        <taxon>Streptophyta</taxon>
        <taxon>Embryophyta</taxon>
        <taxon>Tracheophyta</taxon>
        <taxon>Spermatophyta</taxon>
        <taxon>Magnoliopsida</taxon>
        <taxon>eudicotyledons</taxon>
        <taxon>Gunneridae</taxon>
        <taxon>Pentapetalae</taxon>
        <taxon>asterids</taxon>
        <taxon>lamiids</taxon>
        <taxon>Lamiales</taxon>
        <taxon>Oleaceae</taxon>
        <taxon>Forsythieae</taxon>
        <taxon>Forsythia</taxon>
    </lineage>
</organism>
<evidence type="ECO:0000256" key="1">
    <source>
        <dbReference type="SAM" id="MobiDB-lite"/>
    </source>
</evidence>
<dbReference type="EMBL" id="JBFOLJ010000004">
    <property type="protein sequence ID" value="KAL2545309.1"/>
    <property type="molecule type" value="Genomic_DNA"/>
</dbReference>
<dbReference type="Proteomes" id="UP001604277">
    <property type="component" value="Unassembled WGS sequence"/>
</dbReference>
<name>A0ABD1W6L8_9LAMI</name>
<evidence type="ECO:0000313" key="3">
    <source>
        <dbReference type="Proteomes" id="UP001604277"/>
    </source>
</evidence>
<keyword evidence="3" id="KW-1185">Reference proteome</keyword>
<gene>
    <name evidence="2" type="ORF">Fot_14542</name>
</gene>
<evidence type="ECO:0000313" key="2">
    <source>
        <dbReference type="EMBL" id="KAL2545309.1"/>
    </source>
</evidence>
<feature type="region of interest" description="Disordered" evidence="1">
    <location>
        <begin position="31"/>
        <end position="74"/>
    </location>
</feature>
<dbReference type="AlphaFoldDB" id="A0ABD1W6L8"/>
<protein>
    <submittedName>
        <fullName evidence="2">Uncharacterized protein</fullName>
    </submittedName>
</protein>
<reference evidence="3" key="1">
    <citation type="submission" date="2024-07" db="EMBL/GenBank/DDBJ databases">
        <title>Two chromosome-level genome assemblies of Korean endemic species Abeliophyllum distichum and Forsythia ovata (Oleaceae).</title>
        <authorList>
            <person name="Jang H."/>
        </authorList>
    </citation>
    <scope>NUCLEOTIDE SEQUENCE [LARGE SCALE GENOMIC DNA]</scope>
</reference>
<accession>A0ABD1W6L8</accession>
<comment type="caution">
    <text evidence="2">The sequence shown here is derived from an EMBL/GenBank/DDBJ whole genome shotgun (WGS) entry which is preliminary data.</text>
</comment>
<sequence>MEPKSVIKDVEEIRAETIYYVQKHQIVQQPRLSVGKKPEGVESTMQHPVKLQPHISHQDDYGSRISGCRPQRSRRPVSKVNKFVVNCGIGNAAQNANGLE</sequence>